<dbReference type="Pfam" id="PF00072">
    <property type="entry name" value="Response_reg"/>
    <property type="match status" value="1"/>
</dbReference>
<feature type="domain" description="Response regulatory" evidence="4">
    <location>
        <begin position="46"/>
        <end position="160"/>
    </location>
</feature>
<feature type="modified residue" description="4-aspartylphosphate" evidence="3">
    <location>
        <position position="95"/>
    </location>
</feature>
<keyword evidence="1 3" id="KW-0597">Phosphoprotein</keyword>
<sequence length="340" mass="38051">MQHCESPESYDKRRRQCMGGCLLLRRFFLLLCFQADHSCGGILMTRILIAEDSPTQAFQIQTKLVDEGYEVLLANDGQQALEQIPKFWPHLLLTDMEMPVMDGLDLVTKATDEYPAIPIILITAKGSDETAVEALNLGAAAYLPKSLLDEKLFQTIDEVLDVMETADSYGELLSKMEHSEFQFCIDNKIELIRPLVDLVKQMCLGVGLCDDAESVRVGVAVDHAMRNAILHGNLELTTEALETEDDLYVQGEPTMIEQRAAQSDYCDRRVSVKVAISPQQATCVIRDDGPGFDLSILPNDDTKDRLDSGRGRGYVLMKSLMDDVHFNDKGNEITMVKRRV</sequence>
<dbReference type="SUPFAM" id="SSF55874">
    <property type="entry name" value="ATPase domain of HSP90 chaperone/DNA topoisomerase II/histidine kinase"/>
    <property type="match status" value="1"/>
</dbReference>
<reference evidence="5 6" key="1">
    <citation type="submission" date="2019-02" db="EMBL/GenBank/DDBJ databases">
        <title>Deep-cultivation of Planctomycetes and their phenomic and genomic characterization uncovers novel biology.</title>
        <authorList>
            <person name="Wiegand S."/>
            <person name="Jogler M."/>
            <person name="Boedeker C."/>
            <person name="Pinto D."/>
            <person name="Vollmers J."/>
            <person name="Rivas-Marin E."/>
            <person name="Kohn T."/>
            <person name="Peeters S.H."/>
            <person name="Heuer A."/>
            <person name="Rast P."/>
            <person name="Oberbeckmann S."/>
            <person name="Bunk B."/>
            <person name="Jeske O."/>
            <person name="Meyerdierks A."/>
            <person name="Storesund J.E."/>
            <person name="Kallscheuer N."/>
            <person name="Luecker S."/>
            <person name="Lage O.M."/>
            <person name="Pohl T."/>
            <person name="Merkel B.J."/>
            <person name="Hornburger P."/>
            <person name="Mueller R.-W."/>
            <person name="Bruemmer F."/>
            <person name="Labrenz M."/>
            <person name="Spormann A.M."/>
            <person name="Op den Camp H."/>
            <person name="Overmann J."/>
            <person name="Amann R."/>
            <person name="Jetten M.S.M."/>
            <person name="Mascher T."/>
            <person name="Medema M.H."/>
            <person name="Devos D.P."/>
            <person name="Kaster A.-K."/>
            <person name="Ovreas L."/>
            <person name="Rohde M."/>
            <person name="Galperin M.Y."/>
            <person name="Jogler C."/>
        </authorList>
    </citation>
    <scope>NUCLEOTIDE SEQUENCE [LARGE SCALE GENOMIC DNA]</scope>
    <source>
        <strain evidence="5 6">K23_9</strain>
    </source>
</reference>
<dbReference type="InterPro" id="IPR050595">
    <property type="entry name" value="Bact_response_regulator"/>
</dbReference>
<dbReference type="Gene3D" id="3.40.50.2300">
    <property type="match status" value="1"/>
</dbReference>
<organism evidence="5 6">
    <name type="scientific">Stieleria marina</name>
    <dbReference type="NCBI Taxonomy" id="1930275"/>
    <lineage>
        <taxon>Bacteria</taxon>
        <taxon>Pseudomonadati</taxon>
        <taxon>Planctomycetota</taxon>
        <taxon>Planctomycetia</taxon>
        <taxon>Pirellulales</taxon>
        <taxon>Pirellulaceae</taxon>
        <taxon>Stieleria</taxon>
    </lineage>
</organism>
<evidence type="ECO:0000313" key="6">
    <source>
        <dbReference type="Proteomes" id="UP000319817"/>
    </source>
</evidence>
<dbReference type="SMART" id="SM00448">
    <property type="entry name" value="REC"/>
    <property type="match status" value="1"/>
</dbReference>
<dbReference type="Pfam" id="PF13581">
    <property type="entry name" value="HATPase_c_2"/>
    <property type="match status" value="1"/>
</dbReference>
<dbReference type="GO" id="GO:0000160">
    <property type="term" value="P:phosphorelay signal transduction system"/>
    <property type="evidence" value="ECO:0007669"/>
    <property type="project" value="UniProtKB-KW"/>
</dbReference>
<dbReference type="CDD" id="cd00156">
    <property type="entry name" value="REC"/>
    <property type="match status" value="1"/>
</dbReference>
<keyword evidence="2" id="KW-0902">Two-component regulatory system</keyword>
<dbReference type="EMBL" id="CP036526">
    <property type="protein sequence ID" value="QDT11377.1"/>
    <property type="molecule type" value="Genomic_DNA"/>
</dbReference>
<dbReference type="InterPro" id="IPR003594">
    <property type="entry name" value="HATPase_dom"/>
</dbReference>
<name>A0A517NW73_9BACT</name>
<dbReference type="PANTHER" id="PTHR44591:SF14">
    <property type="entry name" value="PROTEIN PILG"/>
    <property type="match status" value="1"/>
</dbReference>
<evidence type="ECO:0000313" key="5">
    <source>
        <dbReference type="EMBL" id="QDT11377.1"/>
    </source>
</evidence>
<dbReference type="Gene3D" id="3.30.565.10">
    <property type="entry name" value="Histidine kinase-like ATPase, C-terminal domain"/>
    <property type="match status" value="1"/>
</dbReference>
<accession>A0A517NW73</accession>
<dbReference type="InterPro" id="IPR001789">
    <property type="entry name" value="Sig_transdc_resp-reg_receiver"/>
</dbReference>
<dbReference type="InterPro" id="IPR011006">
    <property type="entry name" value="CheY-like_superfamily"/>
</dbReference>
<dbReference type="Proteomes" id="UP000319817">
    <property type="component" value="Chromosome"/>
</dbReference>
<dbReference type="OrthoDB" id="9770645at2"/>
<gene>
    <name evidence="5" type="primary">zraR_5</name>
    <name evidence="5" type="ORF">K239x_33720</name>
</gene>
<protein>
    <submittedName>
        <fullName evidence="5">Transcriptional regulatory protein ZraR</fullName>
    </submittedName>
</protein>
<evidence type="ECO:0000256" key="3">
    <source>
        <dbReference type="PROSITE-ProRule" id="PRU00169"/>
    </source>
</evidence>
<evidence type="ECO:0000259" key="4">
    <source>
        <dbReference type="PROSITE" id="PS50110"/>
    </source>
</evidence>
<evidence type="ECO:0000256" key="1">
    <source>
        <dbReference type="ARBA" id="ARBA00022553"/>
    </source>
</evidence>
<dbReference type="PROSITE" id="PS50110">
    <property type="entry name" value="RESPONSE_REGULATORY"/>
    <property type="match status" value="1"/>
</dbReference>
<dbReference type="CDD" id="cd16936">
    <property type="entry name" value="HATPase_RsbW-like"/>
    <property type="match status" value="1"/>
</dbReference>
<dbReference type="AlphaFoldDB" id="A0A517NW73"/>
<dbReference type="InterPro" id="IPR036890">
    <property type="entry name" value="HATPase_C_sf"/>
</dbReference>
<dbReference type="PANTHER" id="PTHR44591">
    <property type="entry name" value="STRESS RESPONSE REGULATOR PROTEIN 1"/>
    <property type="match status" value="1"/>
</dbReference>
<dbReference type="SUPFAM" id="SSF52172">
    <property type="entry name" value="CheY-like"/>
    <property type="match status" value="1"/>
</dbReference>
<evidence type="ECO:0000256" key="2">
    <source>
        <dbReference type="ARBA" id="ARBA00023012"/>
    </source>
</evidence>
<proteinExistence type="predicted"/>
<keyword evidence="6" id="KW-1185">Reference proteome</keyword>